<evidence type="ECO:0000256" key="7">
    <source>
        <dbReference type="ARBA" id="ARBA00022794"/>
    </source>
</evidence>
<dbReference type="Proteomes" id="UP001174136">
    <property type="component" value="Unassembled WGS sequence"/>
</dbReference>
<dbReference type="GO" id="GO:0097712">
    <property type="term" value="P:vesicle targeting, trans-Golgi to periciliary membrane compartment"/>
    <property type="evidence" value="ECO:0007669"/>
    <property type="project" value="TreeGrafter"/>
</dbReference>
<keyword evidence="9" id="KW-0206">Cytoskeleton</keyword>
<comment type="caution">
    <text evidence="11">The sequence shown here is derived from an EMBL/GenBank/DDBJ whole genome shotgun (WGS) entry which is preliminary data.</text>
</comment>
<evidence type="ECO:0000256" key="8">
    <source>
        <dbReference type="ARBA" id="ARBA00023069"/>
    </source>
</evidence>
<evidence type="ECO:0000256" key="4">
    <source>
        <dbReference type="ARBA" id="ARBA00009371"/>
    </source>
</evidence>
<evidence type="ECO:0000256" key="3">
    <source>
        <dbReference type="ARBA" id="ARBA00004647"/>
    </source>
</evidence>
<dbReference type="GO" id="GO:0000922">
    <property type="term" value="C:spindle pole"/>
    <property type="evidence" value="ECO:0007669"/>
    <property type="project" value="UniProtKB-SubCell"/>
</dbReference>
<organism evidence="11 12">
    <name type="scientific">Merluccius polli</name>
    <name type="common">Benguela hake</name>
    <name type="synonym">Merluccius cadenati</name>
    <dbReference type="NCBI Taxonomy" id="89951"/>
    <lineage>
        <taxon>Eukaryota</taxon>
        <taxon>Metazoa</taxon>
        <taxon>Chordata</taxon>
        <taxon>Craniata</taxon>
        <taxon>Vertebrata</taxon>
        <taxon>Euteleostomi</taxon>
        <taxon>Actinopterygii</taxon>
        <taxon>Neopterygii</taxon>
        <taxon>Teleostei</taxon>
        <taxon>Neoteleostei</taxon>
        <taxon>Acanthomorphata</taxon>
        <taxon>Zeiogadaria</taxon>
        <taxon>Gadariae</taxon>
        <taxon>Gadiformes</taxon>
        <taxon>Gadoidei</taxon>
        <taxon>Merlucciidae</taxon>
        <taxon>Merluccius</taxon>
    </lineage>
</organism>
<dbReference type="GO" id="GO:0034454">
    <property type="term" value="P:microtubule anchoring at centrosome"/>
    <property type="evidence" value="ECO:0007669"/>
    <property type="project" value="TreeGrafter"/>
</dbReference>
<protein>
    <recommendedName>
        <fullName evidence="5">Centrosomal protein of 19 kDa</fullName>
    </recommendedName>
</protein>
<evidence type="ECO:0000313" key="11">
    <source>
        <dbReference type="EMBL" id="KAK0156072.1"/>
    </source>
</evidence>
<dbReference type="GO" id="GO:0036064">
    <property type="term" value="C:ciliary basal body"/>
    <property type="evidence" value="ECO:0007669"/>
    <property type="project" value="TreeGrafter"/>
</dbReference>
<dbReference type="PANTHER" id="PTHR31539:SF1">
    <property type="entry name" value="CENTROSOMAL PROTEIN OF 19 KDA"/>
    <property type="match status" value="1"/>
</dbReference>
<keyword evidence="8" id="KW-0969">Cilium</keyword>
<reference evidence="11" key="1">
    <citation type="journal article" date="2023" name="Front. Mar. Sci.">
        <title>A new Merluccius polli reference genome to investigate the effects of global change in West African waters.</title>
        <authorList>
            <person name="Mateo J.L."/>
            <person name="Blanco-Fernandez C."/>
            <person name="Garcia-Vazquez E."/>
            <person name="Machado-Schiaffino G."/>
        </authorList>
    </citation>
    <scope>NUCLEOTIDE SEQUENCE</scope>
    <source>
        <strain evidence="11">C29</strain>
        <tissue evidence="11">Fin</tissue>
    </source>
</reference>
<proteinExistence type="inferred from homology"/>
<evidence type="ECO:0000256" key="10">
    <source>
        <dbReference type="ARBA" id="ARBA00023273"/>
    </source>
</evidence>
<comment type="subcellular location">
    <subcellularLocation>
        <location evidence="2">Cytoplasm</location>
        <location evidence="2">Cytoskeleton</location>
        <location evidence="2">Cilium basal body</location>
    </subcellularLocation>
    <subcellularLocation>
        <location evidence="1">Cytoplasm</location>
        <location evidence="1">Cytoskeleton</location>
        <location evidence="1">Microtubule organizing center</location>
        <location evidence="1">Centrosome</location>
        <location evidence="1">Centriole</location>
    </subcellularLocation>
    <subcellularLocation>
        <location evidence="3">Cytoplasm</location>
        <location evidence="3">Cytoskeleton</location>
        <location evidence="3">Spindle pole</location>
    </subcellularLocation>
</comment>
<evidence type="ECO:0000256" key="9">
    <source>
        <dbReference type="ARBA" id="ARBA00023212"/>
    </source>
</evidence>
<accession>A0AA47NBP4</accession>
<keyword evidence="10" id="KW-0966">Cell projection</keyword>
<name>A0AA47NBP4_MERPO</name>
<dbReference type="Pfam" id="PF14933">
    <property type="entry name" value="CEP19"/>
    <property type="match status" value="1"/>
</dbReference>
<keyword evidence="12" id="KW-1185">Reference proteome</keyword>
<dbReference type="AlphaFoldDB" id="A0AA47NBP4"/>
<dbReference type="GO" id="GO:0005814">
    <property type="term" value="C:centriole"/>
    <property type="evidence" value="ECO:0007669"/>
    <property type="project" value="UniProtKB-SubCell"/>
</dbReference>
<evidence type="ECO:0000313" key="12">
    <source>
        <dbReference type="Proteomes" id="UP001174136"/>
    </source>
</evidence>
<dbReference type="InterPro" id="IPR029412">
    <property type="entry name" value="CEP19"/>
</dbReference>
<evidence type="ECO:0000256" key="2">
    <source>
        <dbReference type="ARBA" id="ARBA00004120"/>
    </source>
</evidence>
<dbReference type="GO" id="GO:0005813">
    <property type="term" value="C:centrosome"/>
    <property type="evidence" value="ECO:0007669"/>
    <property type="project" value="TreeGrafter"/>
</dbReference>
<evidence type="ECO:0000256" key="5">
    <source>
        <dbReference type="ARBA" id="ARBA00022015"/>
    </source>
</evidence>
<dbReference type="PANTHER" id="PTHR31539">
    <property type="entry name" value="CENTROSOMAL PROTEIN OF 19K CEP19"/>
    <property type="match status" value="1"/>
</dbReference>
<gene>
    <name evidence="11" type="primary">cep19</name>
    <name evidence="11" type="ORF">N1851_001385</name>
</gene>
<evidence type="ECO:0000256" key="6">
    <source>
        <dbReference type="ARBA" id="ARBA00022490"/>
    </source>
</evidence>
<keyword evidence="6" id="KW-0963">Cytoplasm</keyword>
<evidence type="ECO:0000256" key="1">
    <source>
        <dbReference type="ARBA" id="ARBA00004114"/>
    </source>
</evidence>
<sequence>MILLRGFLSSGTDGSGLELWLPERESLPEPVLKMVLLIRTGGAGGLSSGSPLSHMTDFKRSLWSPGPVGRSVRLMCSDNTRVQRTVTSSVPQVTGTARDPSPTGICNLARLGAYERQQQKNSSGQFVHQQNLENIWTIGTEVHSGEQESRSAVEMSYEAKRCGVQFSPPAIILMYRHKETDQVRKRIIPVRNFSKYSDCCLAAERLKNHLRHQDYLGGVPLSQLERLHVVLRDHLLGHSLQHSLASFQVDPEEDLNKLGDEELARKKGQMDKLFEQNRRHKDDPDFVYDIEVEFSPSDQEKCSWDGESDDGF</sequence>
<keyword evidence="7" id="KW-0970">Cilium biogenesis/degradation</keyword>
<dbReference type="EMBL" id="JAOPHQ010000037">
    <property type="protein sequence ID" value="KAK0156072.1"/>
    <property type="molecule type" value="Genomic_DNA"/>
</dbReference>
<comment type="similarity">
    <text evidence="4">Belongs to the CEP19 family.</text>
</comment>